<dbReference type="Proteomes" id="UP001168821">
    <property type="component" value="Unassembled WGS sequence"/>
</dbReference>
<name>A0AA38MBS7_9CUCU</name>
<gene>
    <name evidence="1" type="ORF">Zmor_016494</name>
</gene>
<dbReference type="EMBL" id="JALNTZ010000005">
    <property type="protein sequence ID" value="KAJ3650391.1"/>
    <property type="molecule type" value="Genomic_DNA"/>
</dbReference>
<organism evidence="1 2">
    <name type="scientific">Zophobas morio</name>
    <dbReference type="NCBI Taxonomy" id="2755281"/>
    <lineage>
        <taxon>Eukaryota</taxon>
        <taxon>Metazoa</taxon>
        <taxon>Ecdysozoa</taxon>
        <taxon>Arthropoda</taxon>
        <taxon>Hexapoda</taxon>
        <taxon>Insecta</taxon>
        <taxon>Pterygota</taxon>
        <taxon>Neoptera</taxon>
        <taxon>Endopterygota</taxon>
        <taxon>Coleoptera</taxon>
        <taxon>Polyphaga</taxon>
        <taxon>Cucujiformia</taxon>
        <taxon>Tenebrionidae</taxon>
        <taxon>Zophobas</taxon>
    </lineage>
</organism>
<reference evidence="1" key="1">
    <citation type="journal article" date="2023" name="G3 (Bethesda)">
        <title>Whole genome assemblies of Zophobas morio and Tenebrio molitor.</title>
        <authorList>
            <person name="Kaur S."/>
            <person name="Stinson S.A."/>
            <person name="diCenzo G.C."/>
        </authorList>
    </citation>
    <scope>NUCLEOTIDE SEQUENCE</scope>
    <source>
        <strain evidence="1">QUZm001</strain>
    </source>
</reference>
<comment type="caution">
    <text evidence="1">The sequence shown here is derived from an EMBL/GenBank/DDBJ whole genome shotgun (WGS) entry which is preliminary data.</text>
</comment>
<keyword evidence="2" id="KW-1185">Reference proteome</keyword>
<dbReference type="AlphaFoldDB" id="A0AA38MBS7"/>
<protein>
    <submittedName>
        <fullName evidence="1">Uncharacterized protein</fullName>
    </submittedName>
</protein>
<evidence type="ECO:0000313" key="1">
    <source>
        <dbReference type="EMBL" id="KAJ3650391.1"/>
    </source>
</evidence>
<proteinExistence type="predicted"/>
<accession>A0AA38MBS7</accession>
<evidence type="ECO:0000313" key="2">
    <source>
        <dbReference type="Proteomes" id="UP001168821"/>
    </source>
</evidence>
<sequence length="131" mass="14168">MDAGGDGNFSEEAVVCLGTGGTGKRGNLGQQSFETTGLRSTFENGGILRTNIEFVPFERVVRGARGAGGRRQRAENANRTCGAGPSPFATSALGLIQSPWCHLHLGLLTYNFLFARDRNFVTMDRRPPNYT</sequence>